<protein>
    <submittedName>
        <fullName evidence="2">Uncharacterized protein</fullName>
    </submittedName>
</protein>
<dbReference type="EMBL" id="CADCUW010000216">
    <property type="protein sequence ID" value="CAA9408963.1"/>
    <property type="molecule type" value="Genomic_DNA"/>
</dbReference>
<proteinExistence type="predicted"/>
<name>A0A6J4PAT5_9ACTN</name>
<evidence type="ECO:0000256" key="1">
    <source>
        <dbReference type="SAM" id="MobiDB-lite"/>
    </source>
</evidence>
<sequence length="44" mass="4648">MRGLELEIATLAGLRESCRSAASSRSITPQNLKASEGGDLMPET</sequence>
<gene>
    <name evidence="2" type="ORF">AVDCRST_MAG01-01-1493</name>
</gene>
<dbReference type="AlphaFoldDB" id="A0A6J4PAT5"/>
<evidence type="ECO:0000313" key="2">
    <source>
        <dbReference type="EMBL" id="CAA9408963.1"/>
    </source>
</evidence>
<reference evidence="2" key="1">
    <citation type="submission" date="2020-02" db="EMBL/GenBank/DDBJ databases">
        <authorList>
            <person name="Meier V. D."/>
        </authorList>
    </citation>
    <scope>NUCLEOTIDE SEQUENCE</scope>
    <source>
        <strain evidence="2">AVDCRST_MAG01</strain>
    </source>
</reference>
<accession>A0A6J4PAT5</accession>
<organism evidence="2">
    <name type="scientific">uncultured Rubrobacteraceae bacterium</name>
    <dbReference type="NCBI Taxonomy" id="349277"/>
    <lineage>
        <taxon>Bacteria</taxon>
        <taxon>Bacillati</taxon>
        <taxon>Actinomycetota</taxon>
        <taxon>Rubrobacteria</taxon>
        <taxon>Rubrobacterales</taxon>
        <taxon>Rubrobacteraceae</taxon>
        <taxon>environmental samples</taxon>
    </lineage>
</organism>
<feature type="region of interest" description="Disordered" evidence="1">
    <location>
        <begin position="20"/>
        <end position="44"/>
    </location>
</feature>